<comment type="caution">
    <text evidence="4">The sequence shown here is derived from an EMBL/GenBank/DDBJ whole genome shotgun (WGS) entry which is preliminary data.</text>
</comment>
<evidence type="ECO:0000313" key="5">
    <source>
        <dbReference type="Proteomes" id="UP000599009"/>
    </source>
</evidence>
<dbReference type="InterPro" id="IPR036641">
    <property type="entry name" value="HPT_dom_sf"/>
</dbReference>
<evidence type="ECO:0000256" key="2">
    <source>
        <dbReference type="PROSITE-ProRule" id="PRU00110"/>
    </source>
</evidence>
<evidence type="ECO:0000259" key="3">
    <source>
        <dbReference type="PROSITE" id="PS50894"/>
    </source>
</evidence>
<dbReference type="SUPFAM" id="SSF47226">
    <property type="entry name" value="Histidine-containing phosphotransfer domain, HPT domain"/>
    <property type="match status" value="1"/>
</dbReference>
<dbReference type="Proteomes" id="UP000599009">
    <property type="component" value="Unassembled WGS sequence"/>
</dbReference>
<organism evidence="4 5">
    <name type="scientific">Luteimonas terricola</name>
    <dbReference type="NCBI Taxonomy" id="645597"/>
    <lineage>
        <taxon>Bacteria</taxon>
        <taxon>Pseudomonadati</taxon>
        <taxon>Pseudomonadota</taxon>
        <taxon>Gammaproteobacteria</taxon>
        <taxon>Lysobacterales</taxon>
        <taxon>Lysobacteraceae</taxon>
        <taxon>Luteimonas</taxon>
    </lineage>
</organism>
<protein>
    <recommendedName>
        <fullName evidence="3">HPt domain-containing protein</fullName>
    </recommendedName>
</protein>
<reference evidence="5" key="1">
    <citation type="journal article" date="2019" name="Int. J. Syst. Evol. Microbiol.">
        <title>The Global Catalogue of Microorganisms (GCM) 10K type strain sequencing project: providing services to taxonomists for standard genome sequencing and annotation.</title>
        <authorList>
            <consortium name="The Broad Institute Genomics Platform"/>
            <consortium name="The Broad Institute Genome Sequencing Center for Infectious Disease"/>
            <person name="Wu L."/>
            <person name="Ma J."/>
        </authorList>
    </citation>
    <scope>NUCLEOTIDE SEQUENCE [LARGE SCALE GENOMIC DNA]</scope>
    <source>
        <strain evidence="5">CGMCC 1.8985</strain>
    </source>
</reference>
<gene>
    <name evidence="4" type="ORF">GCM10011394_16230</name>
</gene>
<keyword evidence="5" id="KW-1185">Reference proteome</keyword>
<evidence type="ECO:0000313" key="4">
    <source>
        <dbReference type="EMBL" id="GGK07737.1"/>
    </source>
</evidence>
<dbReference type="InterPro" id="IPR008207">
    <property type="entry name" value="Sig_transdc_His_kin_Hpt_dom"/>
</dbReference>
<proteinExistence type="predicted"/>
<accession>A0ABQ2EE34</accession>
<keyword evidence="2" id="KW-0597">Phosphoprotein</keyword>
<sequence length="139" mass="14136">MTDIAGTSQHIVVVESAFDVRVLRDIVGDEPALLLEIVAYFDTVATGMRAGLLRAAADADAGGAAMLAHSLKSSARSVGALPLGVLCAELEEHGEAGRSDMVAPLVGDVVDAIDAALAAMRCWRGAQAPAAGQMTGYGS</sequence>
<dbReference type="EMBL" id="BMME01000001">
    <property type="protein sequence ID" value="GGK07737.1"/>
    <property type="molecule type" value="Genomic_DNA"/>
</dbReference>
<feature type="modified residue" description="Phosphohistidine" evidence="2">
    <location>
        <position position="69"/>
    </location>
</feature>
<keyword evidence="1" id="KW-0902">Two-component regulatory system</keyword>
<evidence type="ECO:0000256" key="1">
    <source>
        <dbReference type="ARBA" id="ARBA00023012"/>
    </source>
</evidence>
<dbReference type="Pfam" id="PF01627">
    <property type="entry name" value="Hpt"/>
    <property type="match status" value="1"/>
</dbReference>
<name>A0ABQ2EE34_9GAMM</name>
<dbReference type="CDD" id="cd00088">
    <property type="entry name" value="HPT"/>
    <property type="match status" value="1"/>
</dbReference>
<dbReference type="Gene3D" id="1.20.120.160">
    <property type="entry name" value="HPT domain"/>
    <property type="match status" value="1"/>
</dbReference>
<dbReference type="RefSeq" id="WP_132986284.1">
    <property type="nucleotide sequence ID" value="NZ_BMME01000001.1"/>
</dbReference>
<feature type="domain" description="HPt" evidence="3">
    <location>
        <begin position="30"/>
        <end position="123"/>
    </location>
</feature>
<dbReference type="PROSITE" id="PS50894">
    <property type="entry name" value="HPT"/>
    <property type="match status" value="1"/>
</dbReference>